<dbReference type="InterPro" id="IPR011992">
    <property type="entry name" value="EF-hand-dom_pair"/>
</dbReference>
<dbReference type="GO" id="GO:0005509">
    <property type="term" value="F:calcium ion binding"/>
    <property type="evidence" value="ECO:0007669"/>
    <property type="project" value="InterPro"/>
</dbReference>
<evidence type="ECO:0000256" key="4">
    <source>
        <dbReference type="ARBA" id="ARBA00022989"/>
    </source>
</evidence>
<evidence type="ECO:0000256" key="3">
    <source>
        <dbReference type="ARBA" id="ARBA00022837"/>
    </source>
</evidence>
<dbReference type="EMBL" id="CAJNDS010002188">
    <property type="protein sequence ID" value="CAE7364247.1"/>
    <property type="molecule type" value="Genomic_DNA"/>
</dbReference>
<dbReference type="CDD" id="cd00051">
    <property type="entry name" value="EFh"/>
    <property type="match status" value="1"/>
</dbReference>
<accession>A0A812PXU0</accession>
<sequence>MHYNYDLDIPLSPLPRRLSRSPKQGCQRKATETGVTADWAADWLAQELSKSPVLLIAESDGASLREAKKCLEEASVRFDVLELDRLGSAGDELLAQLPRESRLVDTARASPFLFVGGQLLPENFTKEGTKWLQQVCYNAGAQFMEPPEGTNMTWTVQKGARWLPPKNIGGRRWYQDDAGMAKYEDEHADPARNLYNELMSAPGGGTALRTRISNPGQKLLRQDARLDEPDKFGVAQRWPSWGRVDLLLRNVDGVTDYLRSRDVSRVRQILEDQNSTYADGLSKDMLMWVYGLGRRKLMEELDQRQCHHKVISAIDVQGLREALVEELEKEQGYSPTRQGVTPGVIQSLSWRQLQIEKEADSDVVLLVAVVDEQSPRHLRFRDQLEGAAQVLLRAARIVAVDGRAHHSVMTEYGVTRFPTLIWLQGRSGIELAREIGPFPTSSIVDRTRLVLGVKELPSPEEAAAALAKASPPSRKFRQRRFDRPLADKNAAVRSINSHSKGFWRHGRFQENVRTLWYALNGPYGDAAAAITLAEVDSETEARIKHHKVNIRLYQSKTAQNRPIALTYAAELESAQANSNNVFKLNVVSCWMSLPFSPQTPGLDGHHETHETVTGTVGTQVFSETLAKLWEVHTSELQGLQLENERLLAKVRLLEGVEALTSDADEKGGKHQKPEKPASRVHVVRSAFSDSSDDSGAKPHAEARPAWMPVVTSQSPNGMFEQTRDRPSSFWLTAKRITKHPMFDIVVAGIIFLNTIVMAIEAQWEGLSVGASINYGTVDASHTTTWESAEQTFVWIGVVFGLIYIMELILKLVGLVQLMQAIKSLDALYIITTALSGSLSILAWACVLFFFLQMGLALLVQGYLTQYYFNNSTVPEASRQEVYQYFGTFSRSIYSMFEITLANWPPASRLLAENVSEWFMFFGVIHKLTIGFAVVSVVNGVFMQETFHVAASDDRVMIQKRQRNFQLHRLKMERFFRMADKSGDGAIDIDEFRQMTEQKEVSAWLQAMELDVSDPDHLFVLIDSSRRDGRITLEELVRGVGRLKGPARSLDVAFIMEEVAKLHDQVMSQGGKRPMPEVQSSPAKIMNKARSSTARVCGSKSASSLIDQFSEWLRNDPD</sequence>
<dbReference type="InterPro" id="IPR027359">
    <property type="entry name" value="Volt_channel_dom_sf"/>
</dbReference>
<keyword evidence="5 7" id="KW-0472">Membrane</keyword>
<feature type="transmembrane region" description="Helical" evidence="7">
    <location>
        <begin position="792"/>
        <end position="815"/>
    </location>
</feature>
<feature type="transmembrane region" description="Helical" evidence="7">
    <location>
        <begin position="917"/>
        <end position="941"/>
    </location>
</feature>
<evidence type="ECO:0000256" key="7">
    <source>
        <dbReference type="SAM" id="Phobius"/>
    </source>
</evidence>
<dbReference type="AlphaFoldDB" id="A0A812PXU0"/>
<feature type="compositionally biased region" description="Basic and acidic residues" evidence="6">
    <location>
        <begin position="663"/>
        <end position="677"/>
    </location>
</feature>
<proteinExistence type="predicted"/>
<dbReference type="OrthoDB" id="437769at2759"/>
<dbReference type="SMART" id="SM00054">
    <property type="entry name" value="EFh"/>
    <property type="match status" value="2"/>
</dbReference>
<dbReference type="PROSITE" id="PS50222">
    <property type="entry name" value="EF_HAND_2"/>
    <property type="match status" value="1"/>
</dbReference>
<dbReference type="InterPro" id="IPR036249">
    <property type="entry name" value="Thioredoxin-like_sf"/>
</dbReference>
<evidence type="ECO:0000259" key="8">
    <source>
        <dbReference type="PROSITE" id="PS50222"/>
    </source>
</evidence>
<dbReference type="Gene3D" id="1.20.120.350">
    <property type="entry name" value="Voltage-gated potassium channels. Chain C"/>
    <property type="match status" value="1"/>
</dbReference>
<comment type="subcellular location">
    <subcellularLocation>
        <location evidence="1">Membrane</location>
        <topology evidence="1">Multi-pass membrane protein</topology>
    </subcellularLocation>
</comment>
<feature type="region of interest" description="Disordered" evidence="6">
    <location>
        <begin position="1068"/>
        <end position="1090"/>
    </location>
</feature>
<evidence type="ECO:0000256" key="5">
    <source>
        <dbReference type="ARBA" id="ARBA00023136"/>
    </source>
</evidence>
<evidence type="ECO:0000256" key="2">
    <source>
        <dbReference type="ARBA" id="ARBA00022692"/>
    </source>
</evidence>
<dbReference type="PROSITE" id="PS00018">
    <property type="entry name" value="EF_HAND_1"/>
    <property type="match status" value="1"/>
</dbReference>
<feature type="transmembrane region" description="Helical" evidence="7">
    <location>
        <begin position="827"/>
        <end position="851"/>
    </location>
</feature>
<organism evidence="9 10">
    <name type="scientific">Symbiodinium natans</name>
    <dbReference type="NCBI Taxonomy" id="878477"/>
    <lineage>
        <taxon>Eukaryota</taxon>
        <taxon>Sar</taxon>
        <taxon>Alveolata</taxon>
        <taxon>Dinophyceae</taxon>
        <taxon>Suessiales</taxon>
        <taxon>Symbiodiniaceae</taxon>
        <taxon>Symbiodinium</taxon>
    </lineage>
</organism>
<keyword evidence="10" id="KW-1185">Reference proteome</keyword>
<evidence type="ECO:0000313" key="10">
    <source>
        <dbReference type="Proteomes" id="UP000604046"/>
    </source>
</evidence>
<feature type="region of interest" description="Disordered" evidence="6">
    <location>
        <begin position="662"/>
        <end position="704"/>
    </location>
</feature>
<protein>
    <recommendedName>
        <fullName evidence="8">EF-hand domain-containing protein</fullName>
    </recommendedName>
</protein>
<keyword evidence="4 7" id="KW-1133">Transmembrane helix</keyword>
<dbReference type="InterPro" id="IPR018247">
    <property type="entry name" value="EF_Hand_1_Ca_BS"/>
</dbReference>
<dbReference type="Pfam" id="PF13202">
    <property type="entry name" value="EF-hand_5"/>
    <property type="match status" value="1"/>
</dbReference>
<evidence type="ECO:0000256" key="1">
    <source>
        <dbReference type="ARBA" id="ARBA00004141"/>
    </source>
</evidence>
<dbReference type="InterPro" id="IPR002048">
    <property type="entry name" value="EF_hand_dom"/>
</dbReference>
<feature type="domain" description="EF-hand" evidence="8">
    <location>
        <begin position="966"/>
        <end position="1001"/>
    </location>
</feature>
<evidence type="ECO:0000256" key="6">
    <source>
        <dbReference type="SAM" id="MobiDB-lite"/>
    </source>
</evidence>
<comment type="caution">
    <text evidence="9">The sequence shown here is derived from an EMBL/GenBank/DDBJ whole genome shotgun (WGS) entry which is preliminary data.</text>
</comment>
<evidence type="ECO:0000313" key="9">
    <source>
        <dbReference type="EMBL" id="CAE7364247.1"/>
    </source>
</evidence>
<reference evidence="9" key="1">
    <citation type="submission" date="2021-02" db="EMBL/GenBank/DDBJ databases">
        <authorList>
            <person name="Dougan E. K."/>
            <person name="Rhodes N."/>
            <person name="Thang M."/>
            <person name="Chan C."/>
        </authorList>
    </citation>
    <scope>NUCLEOTIDE SEQUENCE</scope>
</reference>
<keyword evidence="2 7" id="KW-0812">Transmembrane</keyword>
<dbReference type="SUPFAM" id="SSF52833">
    <property type="entry name" value="Thioredoxin-like"/>
    <property type="match status" value="1"/>
</dbReference>
<dbReference type="Proteomes" id="UP000604046">
    <property type="component" value="Unassembled WGS sequence"/>
</dbReference>
<dbReference type="GO" id="GO:0016020">
    <property type="term" value="C:membrane"/>
    <property type="evidence" value="ECO:0007669"/>
    <property type="project" value="UniProtKB-SubCell"/>
</dbReference>
<dbReference type="Gene3D" id="1.10.238.10">
    <property type="entry name" value="EF-hand"/>
    <property type="match status" value="1"/>
</dbReference>
<keyword evidence="3" id="KW-0106">Calcium</keyword>
<dbReference type="SUPFAM" id="SSF47473">
    <property type="entry name" value="EF-hand"/>
    <property type="match status" value="1"/>
</dbReference>
<name>A0A812PXU0_9DINO</name>
<gene>
    <name evidence="9" type="ORF">SNAT2548_LOCUS19705</name>
</gene>